<name>A0ABV1UVA4_9ACTN</name>
<evidence type="ECO:0000313" key="1">
    <source>
        <dbReference type="EMBL" id="MER6614201.1"/>
    </source>
</evidence>
<dbReference type="Proteomes" id="UP001445472">
    <property type="component" value="Unassembled WGS sequence"/>
</dbReference>
<gene>
    <name evidence="1" type="ORF">ABT276_12640</name>
</gene>
<evidence type="ECO:0008006" key="3">
    <source>
        <dbReference type="Google" id="ProtNLM"/>
    </source>
</evidence>
<evidence type="ECO:0000313" key="2">
    <source>
        <dbReference type="Proteomes" id="UP001445472"/>
    </source>
</evidence>
<comment type="caution">
    <text evidence="1">The sequence shown here is derived from an EMBL/GenBank/DDBJ whole genome shotgun (WGS) entry which is preliminary data.</text>
</comment>
<organism evidence="1 2">
    <name type="scientific">Streptomyces xantholiticus</name>
    <dbReference type="NCBI Taxonomy" id="68285"/>
    <lineage>
        <taxon>Bacteria</taxon>
        <taxon>Bacillati</taxon>
        <taxon>Actinomycetota</taxon>
        <taxon>Actinomycetes</taxon>
        <taxon>Kitasatosporales</taxon>
        <taxon>Streptomycetaceae</taxon>
        <taxon>Streptomyces</taxon>
    </lineage>
</organism>
<proteinExistence type="predicted"/>
<protein>
    <recommendedName>
        <fullName evidence="3">DUF2867 domain-containing protein</fullName>
    </recommendedName>
</protein>
<dbReference type="EMBL" id="JBEPBX010000008">
    <property type="protein sequence ID" value="MER6614201.1"/>
    <property type="molecule type" value="Genomic_DNA"/>
</dbReference>
<accession>A0ABV1UVA4</accession>
<reference evidence="1 2" key="1">
    <citation type="submission" date="2024-06" db="EMBL/GenBank/DDBJ databases">
        <title>The Natural Products Discovery Center: Release of the First 8490 Sequenced Strains for Exploring Actinobacteria Biosynthetic Diversity.</title>
        <authorList>
            <person name="Kalkreuter E."/>
            <person name="Kautsar S.A."/>
            <person name="Yang D."/>
            <person name="Bader C.D."/>
            <person name="Teijaro C.N."/>
            <person name="Fluegel L."/>
            <person name="Davis C.M."/>
            <person name="Simpson J.R."/>
            <person name="Lauterbach L."/>
            <person name="Steele A.D."/>
            <person name="Gui C."/>
            <person name="Meng S."/>
            <person name="Li G."/>
            <person name="Viehrig K."/>
            <person name="Ye F."/>
            <person name="Su P."/>
            <person name="Kiefer A.F."/>
            <person name="Nichols A."/>
            <person name="Cepeda A.J."/>
            <person name="Yan W."/>
            <person name="Fan B."/>
            <person name="Jiang Y."/>
            <person name="Adhikari A."/>
            <person name="Zheng C.-J."/>
            <person name="Schuster L."/>
            <person name="Cowan T.M."/>
            <person name="Smanski M.J."/>
            <person name="Chevrette M.G."/>
            <person name="De Carvalho L.P.S."/>
            <person name="Shen B."/>
        </authorList>
    </citation>
    <scope>NUCLEOTIDE SEQUENCE [LARGE SCALE GENOMIC DNA]</scope>
    <source>
        <strain evidence="1 2">NPDC000837</strain>
    </source>
</reference>
<dbReference type="RefSeq" id="WP_351976082.1">
    <property type="nucleotide sequence ID" value="NZ_JBEPBX010000008.1"/>
</dbReference>
<keyword evidence="2" id="KW-1185">Reference proteome</keyword>
<sequence>MGRNQLAQQVRQVEVTDPIATAERYDYADAFELRLSEPDPHAPEAWVRAGLTGTPQWVDRVAGLLGLSSAPAESADHVDGFRVVESGPDVVRLTTSLPLMHVVLVGRRVDPDRRLFTSVLRYRRPVLARLVWAVVGIGHRRAARQLVTSMVRTVRAE</sequence>